<protein>
    <submittedName>
        <fullName evidence="14">Cytochrome ubiquinol oxidase subunit I</fullName>
    </submittedName>
</protein>
<dbReference type="GO" id="GO:0046872">
    <property type="term" value="F:metal ion binding"/>
    <property type="evidence" value="ECO:0007669"/>
    <property type="project" value="UniProtKB-UniRule"/>
</dbReference>
<keyword evidence="7 12" id="KW-0479">Metal-binding</keyword>
<keyword evidence="6 12" id="KW-0812">Transmembrane</keyword>
<comment type="subcellular location">
    <subcellularLocation>
        <location evidence="1">Cell membrane</location>
        <topology evidence="1">Multi-pass membrane protein</topology>
    </subcellularLocation>
</comment>
<feature type="transmembrane region" description="Helical" evidence="12">
    <location>
        <begin position="370"/>
        <end position="392"/>
    </location>
</feature>
<evidence type="ECO:0000256" key="2">
    <source>
        <dbReference type="ARBA" id="ARBA00009819"/>
    </source>
</evidence>
<dbReference type="InterPro" id="IPR002585">
    <property type="entry name" value="Cyt-d_ubiquinol_oxidase_su_1"/>
</dbReference>
<evidence type="ECO:0000256" key="6">
    <source>
        <dbReference type="ARBA" id="ARBA00022692"/>
    </source>
</evidence>
<keyword evidence="10 12" id="KW-0408">Iron</keyword>
<evidence type="ECO:0000313" key="15">
    <source>
        <dbReference type="Proteomes" id="UP000680588"/>
    </source>
</evidence>
<dbReference type="PANTHER" id="PTHR30365">
    <property type="entry name" value="CYTOCHROME D UBIQUINOL OXIDASE"/>
    <property type="match status" value="1"/>
</dbReference>
<evidence type="ECO:0000256" key="9">
    <source>
        <dbReference type="ARBA" id="ARBA00022989"/>
    </source>
</evidence>
<dbReference type="GO" id="GO:0070069">
    <property type="term" value="C:cytochrome complex"/>
    <property type="evidence" value="ECO:0007669"/>
    <property type="project" value="UniProtKB-UniRule"/>
</dbReference>
<evidence type="ECO:0000256" key="12">
    <source>
        <dbReference type="PIRNR" id="PIRNR006446"/>
    </source>
</evidence>
<dbReference type="PANTHER" id="PTHR30365:SF15">
    <property type="entry name" value="CYTOCHROME BD UBIQUINOL OXIDASE SUBUNIT 1"/>
    <property type="match status" value="1"/>
</dbReference>
<dbReference type="GO" id="GO:0016682">
    <property type="term" value="F:oxidoreductase activity, acting on diphenols and related substances as donors, oxygen as acceptor"/>
    <property type="evidence" value="ECO:0007669"/>
    <property type="project" value="TreeGrafter"/>
</dbReference>
<dbReference type="GO" id="GO:0019646">
    <property type="term" value="P:aerobic electron transport chain"/>
    <property type="evidence" value="ECO:0007669"/>
    <property type="project" value="InterPro"/>
</dbReference>
<feature type="region of interest" description="Disordered" evidence="13">
    <location>
        <begin position="500"/>
        <end position="552"/>
    </location>
</feature>
<evidence type="ECO:0000313" key="14">
    <source>
        <dbReference type="EMBL" id="QWQ37505.1"/>
    </source>
</evidence>
<accession>A0A975XM24</accession>
<dbReference type="KEGG" id="asun:KG104_07175"/>
<keyword evidence="3 12" id="KW-0813">Transport</keyword>
<feature type="transmembrane region" description="Helical" evidence="12">
    <location>
        <begin position="127"/>
        <end position="150"/>
    </location>
</feature>
<keyword evidence="11 12" id="KW-0472">Membrane</keyword>
<name>A0A975XM24_9MICC</name>
<evidence type="ECO:0000256" key="4">
    <source>
        <dbReference type="ARBA" id="ARBA00022475"/>
    </source>
</evidence>
<evidence type="ECO:0000256" key="1">
    <source>
        <dbReference type="ARBA" id="ARBA00004651"/>
    </source>
</evidence>
<keyword evidence="4 12" id="KW-1003">Cell membrane</keyword>
<dbReference type="PIRSF" id="PIRSF006446">
    <property type="entry name" value="Cyt_quinol_oxidase_1"/>
    <property type="match status" value="1"/>
</dbReference>
<evidence type="ECO:0000256" key="7">
    <source>
        <dbReference type="ARBA" id="ARBA00022723"/>
    </source>
</evidence>
<dbReference type="Pfam" id="PF01654">
    <property type="entry name" value="Cyt_bd_oxida_I"/>
    <property type="match status" value="1"/>
</dbReference>
<dbReference type="GO" id="GO:0005886">
    <property type="term" value="C:plasma membrane"/>
    <property type="evidence" value="ECO:0007669"/>
    <property type="project" value="UniProtKB-SubCell"/>
</dbReference>
<feature type="transmembrane region" description="Helical" evidence="12">
    <location>
        <begin position="185"/>
        <end position="204"/>
    </location>
</feature>
<evidence type="ECO:0000256" key="10">
    <source>
        <dbReference type="ARBA" id="ARBA00023004"/>
    </source>
</evidence>
<keyword evidence="15" id="KW-1185">Reference proteome</keyword>
<feature type="transmembrane region" description="Helical" evidence="12">
    <location>
        <begin position="465"/>
        <end position="487"/>
    </location>
</feature>
<dbReference type="GO" id="GO:0009055">
    <property type="term" value="F:electron transfer activity"/>
    <property type="evidence" value="ECO:0007669"/>
    <property type="project" value="UniProtKB-UniRule"/>
</dbReference>
<feature type="transmembrane region" description="Helical" evidence="12">
    <location>
        <begin position="91"/>
        <end position="115"/>
    </location>
</feature>
<evidence type="ECO:0000256" key="3">
    <source>
        <dbReference type="ARBA" id="ARBA00022448"/>
    </source>
</evidence>
<keyword evidence="8 12" id="KW-0249">Electron transport</keyword>
<feature type="transmembrane region" description="Helical" evidence="12">
    <location>
        <begin position="404"/>
        <end position="425"/>
    </location>
</feature>
<feature type="transmembrane region" description="Helical" evidence="12">
    <location>
        <begin position="20"/>
        <end position="41"/>
    </location>
</feature>
<keyword evidence="5 12" id="KW-0349">Heme</keyword>
<feature type="compositionally biased region" description="Gly residues" evidence="13">
    <location>
        <begin position="507"/>
        <end position="538"/>
    </location>
</feature>
<comment type="similarity">
    <text evidence="2 12">Belongs to the cytochrome ubiquinol oxidase subunit 1 family.</text>
</comment>
<evidence type="ECO:0000256" key="11">
    <source>
        <dbReference type="ARBA" id="ARBA00023136"/>
    </source>
</evidence>
<reference evidence="14" key="1">
    <citation type="submission" date="2021-06" db="EMBL/GenBank/DDBJ databases">
        <title>Novel species in genus Arthrobacter.</title>
        <authorList>
            <person name="Zhang G."/>
        </authorList>
    </citation>
    <scope>NUCLEOTIDE SEQUENCE</scope>
    <source>
        <strain evidence="14">Zg-ZUI122</strain>
    </source>
</reference>
<dbReference type="RefSeq" id="WP_104054639.1">
    <property type="nucleotide sequence ID" value="NZ_CP076456.1"/>
</dbReference>
<evidence type="ECO:0000256" key="13">
    <source>
        <dbReference type="SAM" id="MobiDB-lite"/>
    </source>
</evidence>
<organism evidence="14 15">
    <name type="scientific">Arthrobacter sunyaminii</name>
    <dbReference type="NCBI Taxonomy" id="2816859"/>
    <lineage>
        <taxon>Bacteria</taxon>
        <taxon>Bacillati</taxon>
        <taxon>Actinomycetota</taxon>
        <taxon>Actinomycetes</taxon>
        <taxon>Micrococcales</taxon>
        <taxon>Micrococcaceae</taxon>
        <taxon>Arthrobacter</taxon>
    </lineage>
</organism>
<dbReference type="AlphaFoldDB" id="A0A975XM24"/>
<keyword evidence="9 12" id="KW-1133">Transmembrane helix</keyword>
<feature type="transmembrane region" description="Helical" evidence="12">
    <location>
        <begin position="243"/>
        <end position="261"/>
    </location>
</feature>
<evidence type="ECO:0000256" key="5">
    <source>
        <dbReference type="ARBA" id="ARBA00022617"/>
    </source>
</evidence>
<feature type="transmembrane region" description="Helical" evidence="12">
    <location>
        <begin position="53"/>
        <end position="71"/>
    </location>
</feature>
<evidence type="ECO:0000256" key="8">
    <source>
        <dbReference type="ARBA" id="ARBA00022982"/>
    </source>
</evidence>
<proteinExistence type="inferred from homology"/>
<sequence>MEALDIARWQFGITTVYHFLMVPLTIGLGLVVATLQTMWVRTGKDEYLRMTKFWGKLFLINFIMGIATGLVQEFQFGMAWSEYSRFVGDVFGAPLALESLLAFFTESVFLGLWIFGWGRLSKKLHLACLWIAVLASVLSAYFILAANSWMQHPVGVEMVDGRPVLNDIWAVLTNNTLLVAFPHQITAALSVAGGFLLGIAWYHLWKRRRDGIDTVNEDGTVNIGERPETGRDKADHSVWIKSLRIGAVVAMVSFAGTAITGDLQGKLMFDQQPMKMAAAEAACHDGTSFSILSVGDVGAKNCDDVKAVIEVPGLLSFLANNNFDTEVKGVNTLIPEYQEAYGTHIPDDPKYGAQAGTEIDYLPVMSVTYWGFRIMIGFGGIAAAAAAFALWITRKGTVPQSKWLMRLAVFGILAPFGANSAGWIFTEMGRQPFVVAPNPSFTGIDQVFMFTAAAVSPGVSRAEMIFSLACFALVYLALLVVEVRLLFKFTRGGVPSAMPELLSSSGHDGGSSGGMDSAGGDDGSGSDGSDTGGSGGTGAKTKQPDDVLGFAY</sequence>
<dbReference type="GO" id="GO:0020037">
    <property type="term" value="F:heme binding"/>
    <property type="evidence" value="ECO:0007669"/>
    <property type="project" value="TreeGrafter"/>
</dbReference>
<dbReference type="EMBL" id="CP076456">
    <property type="protein sequence ID" value="QWQ37505.1"/>
    <property type="molecule type" value="Genomic_DNA"/>
</dbReference>
<gene>
    <name evidence="14" type="ORF">KG104_07175</name>
</gene>
<dbReference type="Proteomes" id="UP000680588">
    <property type="component" value="Chromosome"/>
</dbReference>